<dbReference type="InterPro" id="IPR011990">
    <property type="entry name" value="TPR-like_helical_dom_sf"/>
</dbReference>
<comment type="similarity">
    <text evidence="3">Belongs to the CSN1 family.</text>
</comment>
<dbReference type="InterPro" id="IPR000717">
    <property type="entry name" value="PCI_dom"/>
</dbReference>
<reference evidence="9" key="1">
    <citation type="submission" date="2021-01" db="EMBL/GenBank/DDBJ databases">
        <authorList>
            <person name="Corre E."/>
            <person name="Pelletier E."/>
            <person name="Niang G."/>
            <person name="Scheremetjew M."/>
            <person name="Finn R."/>
            <person name="Kale V."/>
            <person name="Holt S."/>
            <person name="Cochrane G."/>
            <person name="Meng A."/>
            <person name="Brown T."/>
            <person name="Cohen L."/>
        </authorList>
    </citation>
    <scope>NUCLEOTIDE SEQUENCE</scope>
    <source>
        <strain evidence="9">UTEX LB 2760</strain>
    </source>
</reference>
<dbReference type="Gene3D" id="1.25.40.570">
    <property type="match status" value="1"/>
</dbReference>
<dbReference type="PANTHER" id="PTHR14145:SF2">
    <property type="entry name" value="COP9 SIGNALOSOME COMPLEX SUBUNIT 1"/>
    <property type="match status" value="1"/>
</dbReference>
<dbReference type="InterPro" id="IPR036390">
    <property type="entry name" value="WH_DNA-bd_sf"/>
</dbReference>
<dbReference type="PANTHER" id="PTHR14145">
    <property type="entry name" value="26S PROTESOME SUBUNIT 6"/>
    <property type="match status" value="1"/>
</dbReference>
<dbReference type="AlphaFoldDB" id="A0A7S0BR82"/>
<keyword evidence="6" id="KW-0539">Nucleus</keyword>
<dbReference type="Pfam" id="PF10602">
    <property type="entry name" value="RPN7"/>
    <property type="match status" value="1"/>
</dbReference>
<keyword evidence="7" id="KW-0802">TPR repeat</keyword>
<proteinExistence type="inferred from homology"/>
<protein>
    <recommendedName>
        <fullName evidence="8">PCI domain-containing protein</fullName>
    </recommendedName>
</protein>
<keyword evidence="5" id="KW-0736">Signalosome</keyword>
<dbReference type="SUPFAM" id="SSF48452">
    <property type="entry name" value="TPR-like"/>
    <property type="match status" value="1"/>
</dbReference>
<evidence type="ECO:0000256" key="5">
    <source>
        <dbReference type="ARBA" id="ARBA00022790"/>
    </source>
</evidence>
<accession>A0A7S0BR82</accession>
<gene>
    <name evidence="9" type="ORF">RMAR0315_LOCUS10310</name>
</gene>
<dbReference type="InterPro" id="IPR019585">
    <property type="entry name" value="Rpn7/CSN1"/>
</dbReference>
<sequence length="420" mass="47625">MAEADSFDLEQYASKYPPHGRLVRLKFIASNSERLELEALRILFRELKKGQNTSMYKDVFAMANGRISEESTFDSDWVKRIESQGQLRHASLQGELENNRAQQITRSIQMSTKNLAEYYHGRGDFANALKYYKKIVKVDNLNSLTLSEALLTICRTHVLLGDFDGVKLQIALLQQTPEAFSDSKLVSRVKCYSGLAALVKGDYYEAAQEFTQISLDPEQDSKEAIGETLAFDDIALYGGLCGLATFSRAELESNIIKNDAFRKFLELVPEVREMIMDFYNSEYAGSLNYLERMKPDLTLDLYLSANVKALCEEVRSKGLIQYCQPYSSVDMRAIANSFNTTTEPILEELGALIAQGKIEARIDTENKVLFRKKKDMKALAYKEAIATGEEVFSEVDAILLRMQLMRQNKYVEHRGLASML</sequence>
<dbReference type="SMART" id="SM00088">
    <property type="entry name" value="PINT"/>
    <property type="match status" value="1"/>
</dbReference>
<evidence type="ECO:0000256" key="4">
    <source>
        <dbReference type="ARBA" id="ARBA00022490"/>
    </source>
</evidence>
<dbReference type="GO" id="GO:0005737">
    <property type="term" value="C:cytoplasm"/>
    <property type="evidence" value="ECO:0007669"/>
    <property type="project" value="UniProtKB-SubCell"/>
</dbReference>
<dbReference type="InterPro" id="IPR045135">
    <property type="entry name" value="Rpn7_N"/>
</dbReference>
<evidence type="ECO:0000259" key="8">
    <source>
        <dbReference type="PROSITE" id="PS50250"/>
    </source>
</evidence>
<dbReference type="PROSITE" id="PS50250">
    <property type="entry name" value="PCI"/>
    <property type="match status" value="1"/>
</dbReference>
<dbReference type="PROSITE" id="PS50005">
    <property type="entry name" value="TPR"/>
    <property type="match status" value="1"/>
</dbReference>
<dbReference type="EMBL" id="HBEK01018833">
    <property type="protein sequence ID" value="CAD8400314.1"/>
    <property type="molecule type" value="Transcribed_RNA"/>
</dbReference>
<evidence type="ECO:0000256" key="7">
    <source>
        <dbReference type="PROSITE-ProRule" id="PRU00339"/>
    </source>
</evidence>
<keyword evidence="4" id="KW-0963">Cytoplasm</keyword>
<evidence type="ECO:0000256" key="3">
    <source>
        <dbReference type="ARBA" id="ARBA00008793"/>
    </source>
</evidence>
<evidence type="ECO:0000256" key="6">
    <source>
        <dbReference type="ARBA" id="ARBA00023242"/>
    </source>
</evidence>
<feature type="domain" description="PCI" evidence="8">
    <location>
        <begin position="202"/>
        <end position="376"/>
    </location>
</feature>
<evidence type="ECO:0000256" key="2">
    <source>
        <dbReference type="ARBA" id="ARBA00004496"/>
    </source>
</evidence>
<evidence type="ECO:0000313" key="9">
    <source>
        <dbReference type="EMBL" id="CAD8400314.1"/>
    </source>
</evidence>
<dbReference type="GO" id="GO:0008180">
    <property type="term" value="C:COP9 signalosome"/>
    <property type="evidence" value="ECO:0007669"/>
    <property type="project" value="UniProtKB-KW"/>
</dbReference>
<name>A0A7S0BR82_9RHOD</name>
<evidence type="ECO:0000256" key="1">
    <source>
        <dbReference type="ARBA" id="ARBA00004123"/>
    </source>
</evidence>
<dbReference type="SUPFAM" id="SSF46785">
    <property type="entry name" value="Winged helix' DNA-binding domain"/>
    <property type="match status" value="1"/>
</dbReference>
<comment type="subcellular location">
    <subcellularLocation>
        <location evidence="2">Cytoplasm</location>
    </subcellularLocation>
    <subcellularLocation>
        <location evidence="1">Nucleus</location>
    </subcellularLocation>
</comment>
<dbReference type="Pfam" id="PF01399">
    <property type="entry name" value="PCI"/>
    <property type="match status" value="1"/>
</dbReference>
<feature type="repeat" description="TPR" evidence="7">
    <location>
        <begin position="109"/>
        <end position="142"/>
    </location>
</feature>
<dbReference type="InterPro" id="IPR019734">
    <property type="entry name" value="TPR_rpt"/>
</dbReference>
<organism evidence="9">
    <name type="scientific">Rhodosorus marinus</name>
    <dbReference type="NCBI Taxonomy" id="101924"/>
    <lineage>
        <taxon>Eukaryota</taxon>
        <taxon>Rhodophyta</taxon>
        <taxon>Stylonematophyceae</taxon>
        <taxon>Stylonematales</taxon>
        <taxon>Stylonemataceae</taxon>
        <taxon>Rhodosorus</taxon>
    </lineage>
</organism>